<accession>A0AAV0T8U4</accession>
<comment type="caution">
    <text evidence="1">The sequence shown here is derived from an EMBL/GenBank/DDBJ whole genome shotgun (WGS) entry which is preliminary data.</text>
</comment>
<proteinExistence type="predicted"/>
<gene>
    <name evidence="1" type="ORF">HBR001_LOCUS1769</name>
</gene>
<dbReference type="Proteomes" id="UP001162031">
    <property type="component" value="Unassembled WGS sequence"/>
</dbReference>
<protein>
    <submittedName>
        <fullName evidence="1">Uncharacterized protein</fullName>
    </submittedName>
</protein>
<name>A0AAV0T8U4_HYABA</name>
<dbReference type="EMBL" id="CANTFL010000174">
    <property type="protein sequence ID" value="CAI5717192.1"/>
    <property type="molecule type" value="Genomic_DNA"/>
</dbReference>
<keyword evidence="2" id="KW-1185">Reference proteome</keyword>
<evidence type="ECO:0000313" key="2">
    <source>
        <dbReference type="Proteomes" id="UP001162031"/>
    </source>
</evidence>
<organism evidence="1 2">
    <name type="scientific">Hyaloperonospora brassicae</name>
    <name type="common">Brassica downy mildew</name>
    <name type="synonym">Peronospora brassicae</name>
    <dbReference type="NCBI Taxonomy" id="162125"/>
    <lineage>
        <taxon>Eukaryota</taxon>
        <taxon>Sar</taxon>
        <taxon>Stramenopiles</taxon>
        <taxon>Oomycota</taxon>
        <taxon>Peronosporomycetes</taxon>
        <taxon>Peronosporales</taxon>
        <taxon>Peronosporaceae</taxon>
        <taxon>Hyaloperonospora</taxon>
    </lineage>
</organism>
<evidence type="ECO:0000313" key="1">
    <source>
        <dbReference type="EMBL" id="CAI5717192.1"/>
    </source>
</evidence>
<dbReference type="AlphaFoldDB" id="A0AAV0T8U4"/>
<reference evidence="1" key="1">
    <citation type="submission" date="2022-12" db="EMBL/GenBank/DDBJ databases">
        <authorList>
            <person name="Webb A."/>
        </authorList>
    </citation>
    <scope>NUCLEOTIDE SEQUENCE</scope>
    <source>
        <strain evidence="1">Hp1</strain>
    </source>
</reference>
<sequence length="111" mass="12471">MDDWKASGFKGVFKNDEELTRLSYAVIAQGRSGSSYKSGYDALVTRFELKDFAVMFKMIAKHGNADADKFGKDFLRKIISAWERQKKNKGIVPDALRGEYADVVAKLSKVV</sequence>